<accession>A0ABW5PI33</accession>
<keyword evidence="7" id="KW-0479">Metal-binding</keyword>
<dbReference type="SUPFAM" id="SSF51621">
    <property type="entry name" value="Phosphoenolpyruvate/pyruvate domain"/>
    <property type="match status" value="1"/>
</dbReference>
<evidence type="ECO:0000256" key="8">
    <source>
        <dbReference type="ARBA" id="ARBA00022741"/>
    </source>
</evidence>
<dbReference type="InterPro" id="IPR040442">
    <property type="entry name" value="Pyrv_kinase-like_dom_sf"/>
</dbReference>
<sequence>MRKTKIVCTIGPSSEQPTVLKELILAGMDVARLNFAHGDFSEHQKRIYDVKSISNELKKPVAVLLDIKGPEIRLGKIEADNYLLATGDTLTLTTEEIIGDKFRISVSYKNLPSDVSVGTIILLDDGLIELEVKNVTGTEVVCVVKNNAKVKGRKSVNVPGIRVNLPGVTEKDKQHILFGIENGVDIIAASFVRSATDILEIKQILEDNNAGHINVIAKIENQEGIDNLREILSVADGIMVARGDLGVEVPSEDVPQIQKEMIRLCNVFGKPVITATHMLESMQTNPRPTRAEASDVANSVLDGTDAVMLSGETAAGLYPVESVKTMAKILEKTEGKLDYNNLIRSRFKESRITTTEVLSHSAALNSLILDAKAIITPTESGFTPRMVAKYRPYSPIVAVTNKDCVVKSLCLVWGVIPILGDKSFSVDELIECSINRASKLNLISKSDLVVITAGIPLGKSGSTNLLKIQVVD</sequence>
<gene>
    <name evidence="19" type="primary">pyk</name>
    <name evidence="19" type="ORF">ACFSUF_19390</name>
</gene>
<comment type="pathway">
    <text evidence="2 16">Carbohydrate degradation; glycolysis; pyruvate from D-glyceraldehyde 3-phosphate: step 5/5.</text>
</comment>
<evidence type="ECO:0000256" key="6">
    <source>
        <dbReference type="ARBA" id="ARBA00022679"/>
    </source>
</evidence>
<evidence type="ECO:0000256" key="5">
    <source>
        <dbReference type="ARBA" id="ARBA00018587"/>
    </source>
</evidence>
<evidence type="ECO:0000256" key="15">
    <source>
        <dbReference type="NCBIfam" id="TIGR01064"/>
    </source>
</evidence>
<keyword evidence="14 19" id="KW-0670">Pyruvate</keyword>
<comment type="cofactor">
    <cofactor evidence="1">
        <name>K(+)</name>
        <dbReference type="ChEBI" id="CHEBI:29103"/>
    </cofactor>
</comment>
<feature type="domain" description="Pyruvate kinase barrel" evidence="17">
    <location>
        <begin position="1"/>
        <end position="323"/>
    </location>
</feature>
<dbReference type="InterPro" id="IPR011037">
    <property type="entry name" value="Pyrv_Knase-like_insert_dom_sf"/>
</dbReference>
<dbReference type="InterPro" id="IPR036918">
    <property type="entry name" value="Pyrv_Knase_C_sf"/>
</dbReference>
<keyword evidence="10" id="KW-0067">ATP-binding</keyword>
<feature type="domain" description="Pyruvate kinase C-terminal" evidence="18">
    <location>
        <begin position="358"/>
        <end position="468"/>
    </location>
</feature>
<dbReference type="EMBL" id="JBHUME010000013">
    <property type="protein sequence ID" value="MFD2614579.1"/>
    <property type="molecule type" value="Genomic_DNA"/>
</dbReference>
<evidence type="ECO:0000256" key="13">
    <source>
        <dbReference type="ARBA" id="ARBA00023152"/>
    </source>
</evidence>
<evidence type="ECO:0000313" key="19">
    <source>
        <dbReference type="EMBL" id="MFD2614579.1"/>
    </source>
</evidence>
<dbReference type="Gene3D" id="3.20.20.60">
    <property type="entry name" value="Phosphoenolpyruvate-binding domains"/>
    <property type="match status" value="1"/>
</dbReference>
<dbReference type="Pfam" id="PF00224">
    <property type="entry name" value="PK"/>
    <property type="match status" value="1"/>
</dbReference>
<evidence type="ECO:0000313" key="20">
    <source>
        <dbReference type="Proteomes" id="UP001597541"/>
    </source>
</evidence>
<dbReference type="InterPro" id="IPR018209">
    <property type="entry name" value="Pyrv_Knase_AS"/>
</dbReference>
<keyword evidence="9 16" id="KW-0418">Kinase</keyword>
<keyword evidence="13 16" id="KW-0324">Glycolysis</keyword>
<dbReference type="RefSeq" id="WP_377605590.1">
    <property type="nucleotide sequence ID" value="NZ_JBHUME010000013.1"/>
</dbReference>
<dbReference type="Proteomes" id="UP001597541">
    <property type="component" value="Unassembled WGS sequence"/>
</dbReference>
<evidence type="ECO:0000256" key="3">
    <source>
        <dbReference type="ARBA" id="ARBA00008663"/>
    </source>
</evidence>
<comment type="catalytic activity">
    <reaction evidence="16">
        <text>pyruvate + ATP = phosphoenolpyruvate + ADP + H(+)</text>
        <dbReference type="Rhea" id="RHEA:18157"/>
        <dbReference type="ChEBI" id="CHEBI:15361"/>
        <dbReference type="ChEBI" id="CHEBI:15378"/>
        <dbReference type="ChEBI" id="CHEBI:30616"/>
        <dbReference type="ChEBI" id="CHEBI:58702"/>
        <dbReference type="ChEBI" id="CHEBI:456216"/>
        <dbReference type="EC" id="2.7.1.40"/>
    </reaction>
</comment>
<organism evidence="19 20">
    <name type="scientific">Paenibacillus gansuensis</name>
    <dbReference type="NCBI Taxonomy" id="306542"/>
    <lineage>
        <taxon>Bacteria</taxon>
        <taxon>Bacillati</taxon>
        <taxon>Bacillota</taxon>
        <taxon>Bacilli</taxon>
        <taxon>Bacillales</taxon>
        <taxon>Paenibacillaceae</taxon>
        <taxon>Paenibacillus</taxon>
    </lineage>
</organism>
<evidence type="ECO:0000256" key="7">
    <source>
        <dbReference type="ARBA" id="ARBA00022723"/>
    </source>
</evidence>
<protein>
    <recommendedName>
        <fullName evidence="5 15">Pyruvate kinase</fullName>
        <ecNumber evidence="4 15">2.7.1.40</ecNumber>
    </recommendedName>
</protein>
<evidence type="ECO:0000256" key="14">
    <source>
        <dbReference type="ARBA" id="ARBA00023317"/>
    </source>
</evidence>
<evidence type="ECO:0000256" key="1">
    <source>
        <dbReference type="ARBA" id="ARBA00001958"/>
    </source>
</evidence>
<evidence type="ECO:0000259" key="18">
    <source>
        <dbReference type="Pfam" id="PF02887"/>
    </source>
</evidence>
<evidence type="ECO:0000256" key="16">
    <source>
        <dbReference type="RuleBase" id="RU000504"/>
    </source>
</evidence>
<dbReference type="SUPFAM" id="SSF50800">
    <property type="entry name" value="PK beta-barrel domain-like"/>
    <property type="match status" value="1"/>
</dbReference>
<dbReference type="NCBIfam" id="NF004491">
    <property type="entry name" value="PRK05826.1"/>
    <property type="match status" value="1"/>
</dbReference>
<name>A0ABW5PI33_9BACL</name>
<dbReference type="InterPro" id="IPR015793">
    <property type="entry name" value="Pyrv_Knase_brl"/>
</dbReference>
<dbReference type="InterPro" id="IPR001697">
    <property type="entry name" value="Pyr_Knase"/>
</dbReference>
<keyword evidence="12" id="KW-0630">Potassium</keyword>
<evidence type="ECO:0000256" key="10">
    <source>
        <dbReference type="ARBA" id="ARBA00022840"/>
    </source>
</evidence>
<dbReference type="NCBIfam" id="NF004978">
    <property type="entry name" value="PRK06354.1"/>
    <property type="match status" value="1"/>
</dbReference>
<keyword evidence="11 16" id="KW-0460">Magnesium</keyword>
<evidence type="ECO:0000256" key="4">
    <source>
        <dbReference type="ARBA" id="ARBA00012142"/>
    </source>
</evidence>
<dbReference type="GO" id="GO:0016301">
    <property type="term" value="F:kinase activity"/>
    <property type="evidence" value="ECO:0007669"/>
    <property type="project" value="UniProtKB-KW"/>
</dbReference>
<dbReference type="InterPro" id="IPR015806">
    <property type="entry name" value="Pyrv_Knase_insert_dom_sf"/>
</dbReference>
<keyword evidence="20" id="KW-1185">Reference proteome</keyword>
<evidence type="ECO:0000256" key="11">
    <source>
        <dbReference type="ARBA" id="ARBA00022842"/>
    </source>
</evidence>
<dbReference type="Gene3D" id="2.40.33.10">
    <property type="entry name" value="PK beta-barrel domain-like"/>
    <property type="match status" value="1"/>
</dbReference>
<evidence type="ECO:0000256" key="9">
    <source>
        <dbReference type="ARBA" id="ARBA00022777"/>
    </source>
</evidence>
<dbReference type="NCBIfam" id="TIGR01064">
    <property type="entry name" value="pyruv_kin"/>
    <property type="match status" value="1"/>
</dbReference>
<dbReference type="EC" id="2.7.1.40" evidence="4 15"/>
<keyword evidence="8" id="KW-0547">Nucleotide-binding</keyword>
<comment type="similarity">
    <text evidence="3 16">Belongs to the pyruvate kinase family.</text>
</comment>
<evidence type="ECO:0000256" key="2">
    <source>
        <dbReference type="ARBA" id="ARBA00004997"/>
    </source>
</evidence>
<dbReference type="PROSITE" id="PS00110">
    <property type="entry name" value="PYRUVATE_KINASE"/>
    <property type="match status" value="1"/>
</dbReference>
<evidence type="ECO:0000259" key="17">
    <source>
        <dbReference type="Pfam" id="PF00224"/>
    </source>
</evidence>
<dbReference type="PRINTS" id="PR01050">
    <property type="entry name" value="PYRUVTKNASE"/>
</dbReference>
<dbReference type="GO" id="GO:0004743">
    <property type="term" value="F:pyruvate kinase activity"/>
    <property type="evidence" value="ECO:0007669"/>
    <property type="project" value="UniProtKB-EC"/>
</dbReference>
<keyword evidence="6 16" id="KW-0808">Transferase</keyword>
<evidence type="ECO:0000256" key="12">
    <source>
        <dbReference type="ARBA" id="ARBA00022958"/>
    </source>
</evidence>
<comment type="caution">
    <text evidence="19">The sequence shown here is derived from an EMBL/GenBank/DDBJ whole genome shotgun (WGS) entry which is preliminary data.</text>
</comment>
<dbReference type="PANTHER" id="PTHR11817">
    <property type="entry name" value="PYRUVATE KINASE"/>
    <property type="match status" value="1"/>
</dbReference>
<dbReference type="SUPFAM" id="SSF52935">
    <property type="entry name" value="PK C-terminal domain-like"/>
    <property type="match status" value="1"/>
</dbReference>
<dbReference type="InterPro" id="IPR015795">
    <property type="entry name" value="Pyrv_Knase_C"/>
</dbReference>
<dbReference type="InterPro" id="IPR015813">
    <property type="entry name" value="Pyrv/PenolPyrv_kinase-like_dom"/>
</dbReference>
<proteinExistence type="inferred from homology"/>
<reference evidence="20" key="1">
    <citation type="journal article" date="2019" name="Int. J. Syst. Evol. Microbiol.">
        <title>The Global Catalogue of Microorganisms (GCM) 10K type strain sequencing project: providing services to taxonomists for standard genome sequencing and annotation.</title>
        <authorList>
            <consortium name="The Broad Institute Genomics Platform"/>
            <consortium name="The Broad Institute Genome Sequencing Center for Infectious Disease"/>
            <person name="Wu L."/>
            <person name="Ma J."/>
        </authorList>
    </citation>
    <scope>NUCLEOTIDE SEQUENCE [LARGE SCALE GENOMIC DNA]</scope>
    <source>
        <strain evidence="20">KCTC 3950</strain>
    </source>
</reference>
<dbReference type="Pfam" id="PF02887">
    <property type="entry name" value="PK_C"/>
    <property type="match status" value="1"/>
</dbReference>
<dbReference type="Gene3D" id="3.40.1380.20">
    <property type="entry name" value="Pyruvate kinase, C-terminal domain"/>
    <property type="match status" value="1"/>
</dbReference>